<accession>A0A2X4WIT2</accession>
<evidence type="ECO:0000313" key="2">
    <source>
        <dbReference type="EMBL" id="SQI59788.1"/>
    </source>
</evidence>
<feature type="transmembrane region" description="Helical" evidence="1">
    <location>
        <begin position="159"/>
        <end position="179"/>
    </location>
</feature>
<dbReference type="KEGG" id="blen:NCTC4824_02455"/>
<gene>
    <name evidence="2" type="ORF">NCTC4824_02455</name>
</gene>
<reference evidence="2 3" key="1">
    <citation type="submission" date="2018-06" db="EMBL/GenBank/DDBJ databases">
        <authorList>
            <consortium name="Pathogen Informatics"/>
            <person name="Doyle S."/>
        </authorList>
    </citation>
    <scope>NUCLEOTIDE SEQUENCE [LARGE SCALE GENOMIC DNA]</scope>
    <source>
        <strain evidence="2 3">NCTC4824</strain>
    </source>
</reference>
<dbReference type="EMBL" id="LS483476">
    <property type="protein sequence ID" value="SQI59788.1"/>
    <property type="molecule type" value="Genomic_DNA"/>
</dbReference>
<keyword evidence="1" id="KW-1133">Transmembrane helix</keyword>
<feature type="transmembrane region" description="Helical" evidence="1">
    <location>
        <begin position="79"/>
        <end position="95"/>
    </location>
</feature>
<name>A0A2X4WIT2_LEDLE</name>
<sequence length="220" mass="25046">MGMSSIQSSIGIIILSFSVGSLTYYLLSDLAKEKKKIYVEEIVGQLTNFIIFIWLGKILLNFSVFIADPLAILSYPSDAYAFYLAILLSVITIMIQSKRGRIDILPFLTTFTHIFLISSFVYEFMQIIWNDNTYSIRYMGLIALLNVAFVVLREYVSIYWLNLLIFLGWSVGSLGLTVVMPITMVFGYTMASWFLVLLLIICCLLIVFRKKKEGGISGWD</sequence>
<evidence type="ECO:0000313" key="3">
    <source>
        <dbReference type="Proteomes" id="UP000249134"/>
    </source>
</evidence>
<dbReference type="AlphaFoldDB" id="A0A2X4WIT2"/>
<keyword evidence="3" id="KW-1185">Reference proteome</keyword>
<feature type="transmembrane region" description="Helical" evidence="1">
    <location>
        <begin position="185"/>
        <end position="208"/>
    </location>
</feature>
<proteinExistence type="predicted"/>
<keyword evidence="1" id="KW-0472">Membrane</keyword>
<feature type="transmembrane region" description="Helical" evidence="1">
    <location>
        <begin position="135"/>
        <end position="152"/>
    </location>
</feature>
<protein>
    <submittedName>
        <fullName evidence="2">Uncharacterized protein</fullName>
    </submittedName>
</protein>
<feature type="transmembrane region" description="Helical" evidence="1">
    <location>
        <begin position="48"/>
        <end position="67"/>
    </location>
</feature>
<organism evidence="2 3">
    <name type="scientific">Lederbergia lenta</name>
    <name type="common">Bacillus lentus</name>
    <dbReference type="NCBI Taxonomy" id="1467"/>
    <lineage>
        <taxon>Bacteria</taxon>
        <taxon>Bacillati</taxon>
        <taxon>Bacillota</taxon>
        <taxon>Bacilli</taxon>
        <taxon>Bacillales</taxon>
        <taxon>Bacillaceae</taxon>
        <taxon>Lederbergia</taxon>
    </lineage>
</organism>
<dbReference type="Proteomes" id="UP000249134">
    <property type="component" value="Chromosome 1"/>
</dbReference>
<evidence type="ECO:0000256" key="1">
    <source>
        <dbReference type="SAM" id="Phobius"/>
    </source>
</evidence>
<dbReference type="STRING" id="1348624.GCA_001591545_01505"/>
<feature type="transmembrane region" description="Helical" evidence="1">
    <location>
        <begin position="107"/>
        <end position="129"/>
    </location>
</feature>
<feature type="transmembrane region" description="Helical" evidence="1">
    <location>
        <begin position="6"/>
        <end position="27"/>
    </location>
</feature>
<keyword evidence="1" id="KW-0812">Transmembrane</keyword>